<dbReference type="PANTHER" id="PTHR11102">
    <property type="entry name" value="SEL-1-LIKE PROTEIN"/>
    <property type="match status" value="1"/>
</dbReference>
<name>A0A1H5UH61_9GAMM</name>
<reference evidence="1 2" key="1">
    <citation type="submission" date="2016-10" db="EMBL/GenBank/DDBJ databases">
        <authorList>
            <person name="de Groot N.N."/>
        </authorList>
    </citation>
    <scope>NUCLEOTIDE SEQUENCE [LARGE SCALE GENOMIC DNA]</scope>
    <source>
        <strain evidence="1 2">DSM 22012</strain>
    </source>
</reference>
<dbReference type="SUPFAM" id="SSF81901">
    <property type="entry name" value="HCP-like"/>
    <property type="match status" value="1"/>
</dbReference>
<dbReference type="InterPro" id="IPR006597">
    <property type="entry name" value="Sel1-like"/>
</dbReference>
<keyword evidence="2" id="KW-1185">Reference proteome</keyword>
<gene>
    <name evidence="1" type="ORF">SAMN05444390_101367</name>
</gene>
<evidence type="ECO:0008006" key="3">
    <source>
        <dbReference type="Google" id="ProtNLM"/>
    </source>
</evidence>
<evidence type="ECO:0000313" key="1">
    <source>
        <dbReference type="EMBL" id="SEF73818.1"/>
    </source>
</evidence>
<accession>A0A1H5UH61</accession>
<organism evidence="1 2">
    <name type="scientific">Marinobacterium lutimaris</name>
    <dbReference type="NCBI Taxonomy" id="568106"/>
    <lineage>
        <taxon>Bacteria</taxon>
        <taxon>Pseudomonadati</taxon>
        <taxon>Pseudomonadota</taxon>
        <taxon>Gammaproteobacteria</taxon>
        <taxon>Oceanospirillales</taxon>
        <taxon>Oceanospirillaceae</taxon>
        <taxon>Marinobacterium</taxon>
    </lineage>
</organism>
<dbReference type="Pfam" id="PF08238">
    <property type="entry name" value="Sel1"/>
    <property type="match status" value="5"/>
</dbReference>
<dbReference type="SMART" id="SM00671">
    <property type="entry name" value="SEL1"/>
    <property type="match status" value="5"/>
</dbReference>
<dbReference type="InterPro" id="IPR011990">
    <property type="entry name" value="TPR-like_helical_dom_sf"/>
</dbReference>
<dbReference type="PANTHER" id="PTHR11102:SF160">
    <property type="entry name" value="ERAD-ASSOCIATED E3 UBIQUITIN-PROTEIN LIGASE COMPONENT HRD3"/>
    <property type="match status" value="1"/>
</dbReference>
<dbReference type="AlphaFoldDB" id="A0A1H5UH61"/>
<sequence>MIRFISMIVLCLSTSAQGEILFQDPTRKAIAIAFEQLSEKEVKDISPPSVSKKQYLLGLLYLNGDSEFNVERNCQKAVELLKKSWSAEISDAGHALATMYYHGVCVEKNIEKARKLANKTAKDGYILAQRMLGMAYVGKDWKELYEKDMDKGIYWLSKAGESGDRVSAGRLSYMYDKGIYVSQDKEKSFTWLKKGIFNRFEEGNIASFPVLAESYEEGDGTEIDLVKAYKYYDLSGTAGVKGKKRIATKMTQEQIDEALRQSREWQEEHNIQVGGGWIQFN</sequence>
<protein>
    <recommendedName>
        <fullName evidence="3">Sel1 repeat-containing protein</fullName>
    </recommendedName>
</protein>
<dbReference type="OrthoDB" id="6120455at2"/>
<dbReference type="Proteomes" id="UP000236745">
    <property type="component" value="Unassembled WGS sequence"/>
</dbReference>
<proteinExistence type="predicted"/>
<dbReference type="EMBL" id="FNVQ01000001">
    <property type="protein sequence ID" value="SEF73818.1"/>
    <property type="molecule type" value="Genomic_DNA"/>
</dbReference>
<dbReference type="RefSeq" id="WP_104001368.1">
    <property type="nucleotide sequence ID" value="NZ_FNVQ01000001.1"/>
</dbReference>
<dbReference type="InterPro" id="IPR050767">
    <property type="entry name" value="Sel1_AlgK"/>
</dbReference>
<dbReference type="Gene3D" id="1.25.40.10">
    <property type="entry name" value="Tetratricopeptide repeat domain"/>
    <property type="match status" value="1"/>
</dbReference>
<evidence type="ECO:0000313" key="2">
    <source>
        <dbReference type="Proteomes" id="UP000236745"/>
    </source>
</evidence>